<reference evidence="1 2" key="1">
    <citation type="submission" date="2021-03" db="EMBL/GenBank/DDBJ databases">
        <title>Oceanisphaera sp. nov., isolated from the intestine.</title>
        <authorList>
            <person name="Zhao L.-H."/>
            <person name="Shi L.-F."/>
        </authorList>
    </citation>
    <scope>NUCLEOTIDE SEQUENCE [LARGE SCALE GENOMIC DNA]</scope>
    <source>
        <strain evidence="1 2">DM8</strain>
    </source>
</reference>
<name>A0ABS3NHZ3_9GAMM</name>
<proteinExistence type="predicted"/>
<evidence type="ECO:0008006" key="3">
    <source>
        <dbReference type="Google" id="ProtNLM"/>
    </source>
</evidence>
<organism evidence="1 2">
    <name type="scientific">Oceanisphaera pacifica</name>
    <dbReference type="NCBI Taxonomy" id="2818389"/>
    <lineage>
        <taxon>Bacteria</taxon>
        <taxon>Pseudomonadati</taxon>
        <taxon>Pseudomonadota</taxon>
        <taxon>Gammaproteobacteria</taxon>
        <taxon>Aeromonadales</taxon>
        <taxon>Aeromonadaceae</taxon>
        <taxon>Oceanisphaera</taxon>
    </lineage>
</organism>
<keyword evidence="2" id="KW-1185">Reference proteome</keyword>
<comment type="caution">
    <text evidence="1">The sequence shown here is derived from an EMBL/GenBank/DDBJ whole genome shotgun (WGS) entry which is preliminary data.</text>
</comment>
<sequence length="56" mass="6430">MMPKVEDISPQGCEAADNDVYLCTVEATVTMMGVEKKEMQDFRFKKNSEGDWKVIR</sequence>
<dbReference type="EMBL" id="JAGDFX010000010">
    <property type="protein sequence ID" value="MBO1519932.1"/>
    <property type="molecule type" value="Genomic_DNA"/>
</dbReference>
<gene>
    <name evidence="1" type="ORF">J3U76_09865</name>
</gene>
<dbReference type="Proteomes" id="UP000664882">
    <property type="component" value="Unassembled WGS sequence"/>
</dbReference>
<evidence type="ECO:0000313" key="1">
    <source>
        <dbReference type="EMBL" id="MBO1519932.1"/>
    </source>
</evidence>
<accession>A0ABS3NHZ3</accession>
<protein>
    <recommendedName>
        <fullName evidence="3">DUF4878 domain-containing protein</fullName>
    </recommendedName>
</protein>
<dbReference type="RefSeq" id="WP_208005806.1">
    <property type="nucleotide sequence ID" value="NZ_JAGDFX010000010.1"/>
</dbReference>
<evidence type="ECO:0000313" key="2">
    <source>
        <dbReference type="Proteomes" id="UP000664882"/>
    </source>
</evidence>